<dbReference type="PANTHER" id="PTHR45527">
    <property type="entry name" value="NONRIBOSOMAL PEPTIDE SYNTHETASE"/>
    <property type="match status" value="1"/>
</dbReference>
<comment type="caution">
    <text evidence="2">The sequence shown here is derived from an EMBL/GenBank/DDBJ whole genome shotgun (WGS) entry which is preliminary data.</text>
</comment>
<dbReference type="GO" id="GO:0047527">
    <property type="term" value="F:2,3-dihydroxybenzoate-serine ligase activity"/>
    <property type="evidence" value="ECO:0007669"/>
    <property type="project" value="TreeGrafter"/>
</dbReference>
<dbReference type="GO" id="GO:0009366">
    <property type="term" value="C:enterobactin synthetase complex"/>
    <property type="evidence" value="ECO:0007669"/>
    <property type="project" value="TreeGrafter"/>
</dbReference>
<feature type="non-terminal residue" evidence="2">
    <location>
        <position position="156"/>
    </location>
</feature>
<feature type="domain" description="AMP-dependent synthetase/ligase" evidence="1">
    <location>
        <begin position="19"/>
        <end position="156"/>
    </location>
</feature>
<gene>
    <name evidence="2" type="ORF">SZN_37953</name>
</gene>
<dbReference type="GO" id="GO:0009239">
    <property type="term" value="P:enterobactin biosynthetic process"/>
    <property type="evidence" value="ECO:0007669"/>
    <property type="project" value="TreeGrafter"/>
</dbReference>
<evidence type="ECO:0000313" key="3">
    <source>
        <dbReference type="Proteomes" id="UP000004217"/>
    </source>
</evidence>
<dbReference type="Pfam" id="PF00501">
    <property type="entry name" value="AMP-binding"/>
    <property type="match status" value="1"/>
</dbReference>
<keyword evidence="3" id="KW-1185">Reference proteome</keyword>
<dbReference type="SUPFAM" id="SSF56801">
    <property type="entry name" value="Acetyl-CoA synthetase-like"/>
    <property type="match status" value="1"/>
</dbReference>
<dbReference type="Gene3D" id="3.40.50.12780">
    <property type="entry name" value="N-terminal domain of ligase-like"/>
    <property type="match status" value="1"/>
</dbReference>
<reference evidence="2 3" key="1">
    <citation type="submission" date="2011-08" db="EMBL/GenBank/DDBJ databases">
        <authorList>
            <person name="Lin Y."/>
            <person name="Hao X."/>
            <person name="Johnstone L."/>
            <person name="Miller S.J."/>
            <person name="Wei G."/>
            <person name="Rensing C."/>
        </authorList>
    </citation>
    <scope>NUCLEOTIDE SEQUENCE [LARGE SCALE GENOMIC DNA]</scope>
    <source>
        <strain evidence="2 3">K42</strain>
    </source>
</reference>
<dbReference type="PANTHER" id="PTHR45527:SF1">
    <property type="entry name" value="FATTY ACID SYNTHASE"/>
    <property type="match status" value="1"/>
</dbReference>
<dbReference type="EMBL" id="AGBF01000469">
    <property type="protein sequence ID" value="EGX54439.1"/>
    <property type="molecule type" value="Genomic_DNA"/>
</dbReference>
<dbReference type="GO" id="GO:0031177">
    <property type="term" value="F:phosphopantetheine binding"/>
    <property type="evidence" value="ECO:0007669"/>
    <property type="project" value="TreeGrafter"/>
</dbReference>
<dbReference type="InterPro" id="IPR000873">
    <property type="entry name" value="AMP-dep_synth/lig_dom"/>
</dbReference>
<dbReference type="AlphaFoldDB" id="G2GPX6"/>
<protein>
    <submittedName>
        <fullName evidence="2">McyA protein</fullName>
    </submittedName>
</protein>
<evidence type="ECO:0000259" key="1">
    <source>
        <dbReference type="Pfam" id="PF00501"/>
    </source>
</evidence>
<evidence type="ECO:0000313" key="2">
    <source>
        <dbReference type="EMBL" id="EGX54439.1"/>
    </source>
</evidence>
<dbReference type="GO" id="GO:0043041">
    <property type="term" value="P:amino acid activation for nonribosomal peptide biosynthetic process"/>
    <property type="evidence" value="ECO:0007669"/>
    <property type="project" value="TreeGrafter"/>
</dbReference>
<dbReference type="GO" id="GO:0005829">
    <property type="term" value="C:cytosol"/>
    <property type="evidence" value="ECO:0007669"/>
    <property type="project" value="TreeGrafter"/>
</dbReference>
<sequence>MVVEHVQVRAMLEWAGRVFSGGELAGVLAATSVSFDLSVFEIFAPLSVGGTVYLVPDSALDLIAHPECYVDVTLVNTVPSVVRELLVAGAIPPRAGTVNLAGEALAPGLVAELYAHPVVGVVNNLYGPSEDTTYSTFAVTSAGDPRTPIGVPVDGT</sequence>
<organism evidence="2 3">
    <name type="scientific">Streptomyces zinciresistens K42</name>
    <dbReference type="NCBI Taxonomy" id="700597"/>
    <lineage>
        <taxon>Bacteria</taxon>
        <taxon>Bacillati</taxon>
        <taxon>Actinomycetota</taxon>
        <taxon>Actinomycetes</taxon>
        <taxon>Kitasatosporales</taxon>
        <taxon>Streptomycetaceae</taxon>
        <taxon>Streptomyces</taxon>
    </lineage>
</organism>
<dbReference type="Proteomes" id="UP000004217">
    <property type="component" value="Unassembled WGS sequence"/>
</dbReference>
<name>G2GPX6_9ACTN</name>
<proteinExistence type="predicted"/>
<dbReference type="InterPro" id="IPR042099">
    <property type="entry name" value="ANL_N_sf"/>
</dbReference>
<accession>G2GPX6</accession>